<protein>
    <recommendedName>
        <fullName evidence="1">Reverse transcriptase zinc-binding domain-containing protein</fullName>
    </recommendedName>
</protein>
<dbReference type="AlphaFoldDB" id="A0A151R4Y9"/>
<dbReference type="Gramene" id="C.cajan_38516.t">
    <property type="protein sequence ID" value="C.cajan_38516.t.cds1"/>
    <property type="gene ID" value="C.cajan_38516"/>
</dbReference>
<feature type="domain" description="Reverse transcriptase zinc-binding" evidence="1">
    <location>
        <begin position="5"/>
        <end position="68"/>
    </location>
</feature>
<sequence length="70" mass="7928">MDLDKTWNIIKSLPIPAKVKHHTWKVYKNILSTRAQLQKKGVSCPVSCPRCDVGIENSCHALFGCYDARN</sequence>
<dbReference type="Pfam" id="PF13966">
    <property type="entry name" value="zf-RVT"/>
    <property type="match status" value="1"/>
</dbReference>
<reference evidence="3 4" key="1">
    <citation type="journal article" date="2012" name="Nat. Biotechnol.">
        <title>Draft genome sequence of pigeonpea (Cajanus cajan), an orphan legume crop of resource-poor farmers.</title>
        <authorList>
            <person name="Varshney R.K."/>
            <person name="Chen W."/>
            <person name="Li Y."/>
            <person name="Bharti A.K."/>
            <person name="Saxena R.K."/>
            <person name="Schlueter J.A."/>
            <person name="Donoghue M.T."/>
            <person name="Azam S."/>
            <person name="Fan G."/>
            <person name="Whaley A.M."/>
            <person name="Farmer A.D."/>
            <person name="Sheridan J."/>
            <person name="Iwata A."/>
            <person name="Tuteja R."/>
            <person name="Penmetsa R.V."/>
            <person name="Wu W."/>
            <person name="Upadhyaya H.D."/>
            <person name="Yang S.P."/>
            <person name="Shah T."/>
            <person name="Saxena K.B."/>
            <person name="Michael T."/>
            <person name="McCombie W.R."/>
            <person name="Yang B."/>
            <person name="Zhang G."/>
            <person name="Yang H."/>
            <person name="Wang J."/>
            <person name="Spillane C."/>
            <person name="Cook D.R."/>
            <person name="May G.D."/>
            <person name="Xu X."/>
            <person name="Jackson S.A."/>
        </authorList>
    </citation>
    <scope>NUCLEOTIDE SEQUENCE [LARGE SCALE GENOMIC DNA]</scope>
    <source>
        <strain evidence="4">cv. Asha</strain>
    </source>
</reference>
<dbReference type="Gramene" id="C.cajan_38518.t">
    <property type="protein sequence ID" value="C.cajan_38518.t.cds1"/>
    <property type="gene ID" value="C.cajan_38518"/>
</dbReference>
<evidence type="ECO:0000313" key="2">
    <source>
        <dbReference type="EMBL" id="KYP37597.1"/>
    </source>
</evidence>
<name>A0A151R4Y9_CAJCA</name>
<dbReference type="EMBL" id="KQ484088">
    <property type="protein sequence ID" value="KYP37597.1"/>
    <property type="molecule type" value="Genomic_DNA"/>
</dbReference>
<proteinExistence type="predicted"/>
<dbReference type="EMBL" id="KQ484088">
    <property type="protein sequence ID" value="KYP37599.1"/>
    <property type="molecule type" value="Genomic_DNA"/>
</dbReference>
<dbReference type="InterPro" id="IPR026960">
    <property type="entry name" value="RVT-Znf"/>
</dbReference>
<organism evidence="3 4">
    <name type="scientific">Cajanus cajan</name>
    <name type="common">Pigeon pea</name>
    <name type="synonym">Cajanus indicus</name>
    <dbReference type="NCBI Taxonomy" id="3821"/>
    <lineage>
        <taxon>Eukaryota</taxon>
        <taxon>Viridiplantae</taxon>
        <taxon>Streptophyta</taxon>
        <taxon>Embryophyta</taxon>
        <taxon>Tracheophyta</taxon>
        <taxon>Spermatophyta</taxon>
        <taxon>Magnoliopsida</taxon>
        <taxon>eudicotyledons</taxon>
        <taxon>Gunneridae</taxon>
        <taxon>Pentapetalae</taxon>
        <taxon>rosids</taxon>
        <taxon>fabids</taxon>
        <taxon>Fabales</taxon>
        <taxon>Fabaceae</taxon>
        <taxon>Papilionoideae</taxon>
        <taxon>50 kb inversion clade</taxon>
        <taxon>NPAAA clade</taxon>
        <taxon>indigoferoid/millettioid clade</taxon>
        <taxon>Phaseoleae</taxon>
        <taxon>Cajanus</taxon>
    </lineage>
</organism>
<evidence type="ECO:0000313" key="3">
    <source>
        <dbReference type="EMBL" id="KYP37599.1"/>
    </source>
</evidence>
<keyword evidence="4" id="KW-1185">Reference proteome</keyword>
<gene>
    <name evidence="2" type="ORF">KK1_041196</name>
    <name evidence="3" type="ORF">KK1_041198</name>
</gene>
<evidence type="ECO:0000313" key="4">
    <source>
        <dbReference type="Proteomes" id="UP000075243"/>
    </source>
</evidence>
<dbReference type="Proteomes" id="UP000075243">
    <property type="component" value="Unassembled WGS sequence"/>
</dbReference>
<evidence type="ECO:0000259" key="1">
    <source>
        <dbReference type="Pfam" id="PF13966"/>
    </source>
</evidence>
<accession>A0A151R4Y9</accession>